<name>A0A3S4X998_9BACT</name>
<dbReference type="KEGG" id="poc:NCTC13071_02700"/>
<protein>
    <submittedName>
        <fullName evidence="2">Uncharacterized protein</fullName>
    </submittedName>
</protein>
<dbReference type="RefSeq" id="WP_126370244.1">
    <property type="nucleotide sequence ID" value="NZ_LR134384.1"/>
</dbReference>
<dbReference type="EMBL" id="LR134384">
    <property type="protein sequence ID" value="VEH16661.1"/>
    <property type="molecule type" value="Genomic_DNA"/>
</dbReference>
<gene>
    <name evidence="1" type="ORF">NCTC13071_02700</name>
    <name evidence="2" type="ORF">NCTC13071_02780</name>
</gene>
<dbReference type="GeneID" id="85013487"/>
<proteinExistence type="predicted"/>
<evidence type="ECO:0000313" key="1">
    <source>
        <dbReference type="EMBL" id="VEH16661.1"/>
    </source>
</evidence>
<sequence>MSIINGIIQAPVSIADVRTVLGETSNDLATLCKSEKINMWAKFKPVELNKPFTSDEFDFENRKWRDNATWFKGADFEGVGICGIKIAHSSTLQSLTELYDKGQSNWSRVKVGSTFACPYRLSDFVGYKHAATAPFKRPFVTSKTNENGSVFATMMIKSLGTENELTLQEFGKLSEAYFGLALKNAAGQIAYFKTSDKPLKDGGTSVEMQGMIFATGSYKAYIFLCSRALAFNIPPVQATTYYTIHDFRPSAVEIVSDAQQMHDYFSIKAREDIRGRVIVEVEIKDNYVRTSNNENFYIILRFATSELGSPMLVGEQAFTFTDIEAGTKYTHIFSGLKAEQRYKIEYTFMTVTQEIYIIELNPFINQLK</sequence>
<evidence type="ECO:0000313" key="2">
    <source>
        <dbReference type="EMBL" id="VEH16735.1"/>
    </source>
</evidence>
<dbReference type="KEGG" id="poc:NCTC13071_02780"/>
<dbReference type="Proteomes" id="UP000274578">
    <property type="component" value="Chromosome 1"/>
</dbReference>
<dbReference type="AlphaFoldDB" id="A0A3S4X998"/>
<accession>A0A3S4X998</accession>
<evidence type="ECO:0000313" key="3">
    <source>
        <dbReference type="Proteomes" id="UP000274578"/>
    </source>
</evidence>
<organism evidence="2 3">
    <name type="scientific">Segatella oris</name>
    <dbReference type="NCBI Taxonomy" id="28135"/>
    <lineage>
        <taxon>Bacteria</taxon>
        <taxon>Pseudomonadati</taxon>
        <taxon>Bacteroidota</taxon>
        <taxon>Bacteroidia</taxon>
        <taxon>Bacteroidales</taxon>
        <taxon>Prevotellaceae</taxon>
        <taxon>Segatella</taxon>
    </lineage>
</organism>
<reference evidence="2 3" key="1">
    <citation type="submission" date="2018-12" db="EMBL/GenBank/DDBJ databases">
        <authorList>
            <consortium name="Pathogen Informatics"/>
        </authorList>
    </citation>
    <scope>NUCLEOTIDE SEQUENCE [LARGE SCALE GENOMIC DNA]</scope>
    <source>
        <strain evidence="2 3">NCTC13071</strain>
    </source>
</reference>
<dbReference type="EMBL" id="LR134384">
    <property type="protein sequence ID" value="VEH16735.1"/>
    <property type="molecule type" value="Genomic_DNA"/>
</dbReference>